<name>A0ABR9P9E3_9ACTN</name>
<dbReference type="Gene3D" id="3.40.50.12780">
    <property type="entry name" value="N-terminal domain of ligase-like"/>
    <property type="match status" value="1"/>
</dbReference>
<dbReference type="InterPro" id="IPR020845">
    <property type="entry name" value="AMP-binding_CS"/>
</dbReference>
<dbReference type="PANTHER" id="PTHR43767">
    <property type="entry name" value="LONG-CHAIN-FATTY-ACID--COA LIGASE"/>
    <property type="match status" value="1"/>
</dbReference>
<dbReference type="SUPFAM" id="SSF56801">
    <property type="entry name" value="Acetyl-CoA synthetase-like"/>
    <property type="match status" value="1"/>
</dbReference>
<feature type="domain" description="AMP-dependent synthetase/ligase" evidence="1">
    <location>
        <begin position="33"/>
        <end position="402"/>
    </location>
</feature>
<dbReference type="PROSITE" id="PS00455">
    <property type="entry name" value="AMP_BINDING"/>
    <property type="match status" value="1"/>
</dbReference>
<dbReference type="InterPro" id="IPR042099">
    <property type="entry name" value="ANL_N_sf"/>
</dbReference>
<dbReference type="PANTHER" id="PTHR43767:SF1">
    <property type="entry name" value="NONRIBOSOMAL PEPTIDE SYNTHASE PES1 (EUROFUNG)-RELATED"/>
    <property type="match status" value="1"/>
</dbReference>
<dbReference type="Proteomes" id="UP000806528">
    <property type="component" value="Unassembled WGS sequence"/>
</dbReference>
<dbReference type="InterPro" id="IPR045851">
    <property type="entry name" value="AMP-bd_C_sf"/>
</dbReference>
<dbReference type="RefSeq" id="WP_193123066.1">
    <property type="nucleotide sequence ID" value="NZ_JADBGI010000015.1"/>
</dbReference>
<feature type="domain" description="AMP-binding enzyme C-terminal" evidence="2">
    <location>
        <begin position="454"/>
        <end position="530"/>
    </location>
</feature>
<sequence length="549" mass="59594">MTLRTHLTPERIAAHTASGHWPGRLITDDLDLAADRTPARTAVVDSHRSTDHARLREEVDLCAFALLDLGVRPGDVVSFQLPNRTEWIVLHLAATRIGAVSHPVIPAHREREVGFALRLARSKVLVVPRTFRGFDHVAMVERMRPDLPDLEHVVVVPDAGEPAPEGTRPWSDLVADRGRDPATLAALRPEPDDLTLLIFTSGTTGEPKGVMHTHNTLAAALEPLPARLGHGPDSVLHMASTFAHLTGLLYGVRLALMLGATGVYQEVWDPARFADLVERHRITSTSAATPFLQDVLSLPDLGGRDLSSLRTFCCMGAPIPRVLLRRARTELPGAAVVGGWGQTENALVTLGSPDDPEHKIVETDGRPWPGMSVRVVDDAGTPLPSGEEGRLQVRGPFLFAGYAERPDLTEASYEDGWFDTGDLASVDADGYVGIRGRTKDVIIRGGENIPVVYVENVLSEHPAIDTVAVVAVSDPRLQERACAVVTLQEGTRGLTLEDLRAFLADQGVAKPYWPERVEVVESLPRTPSGKIQKFRLRQDLEKGGAGPAD</sequence>
<evidence type="ECO:0000259" key="2">
    <source>
        <dbReference type="Pfam" id="PF13193"/>
    </source>
</evidence>
<gene>
    <name evidence="3" type="ORF">IDM40_17380</name>
</gene>
<accession>A0ABR9P9E3</accession>
<evidence type="ECO:0000313" key="3">
    <source>
        <dbReference type="EMBL" id="MBE3000459.1"/>
    </source>
</evidence>
<protein>
    <submittedName>
        <fullName evidence="3">AMP-binding protein</fullName>
    </submittedName>
</protein>
<evidence type="ECO:0000259" key="1">
    <source>
        <dbReference type="Pfam" id="PF00501"/>
    </source>
</evidence>
<dbReference type="InterPro" id="IPR050237">
    <property type="entry name" value="ATP-dep_AMP-bd_enzyme"/>
</dbReference>
<dbReference type="Pfam" id="PF00501">
    <property type="entry name" value="AMP-binding"/>
    <property type="match status" value="1"/>
</dbReference>
<organism evidence="3 4">
    <name type="scientific">Nocardiopsis coralli</name>
    <dbReference type="NCBI Taxonomy" id="2772213"/>
    <lineage>
        <taxon>Bacteria</taxon>
        <taxon>Bacillati</taxon>
        <taxon>Actinomycetota</taxon>
        <taxon>Actinomycetes</taxon>
        <taxon>Streptosporangiales</taxon>
        <taxon>Nocardiopsidaceae</taxon>
        <taxon>Nocardiopsis</taxon>
    </lineage>
</organism>
<reference evidence="3 4" key="1">
    <citation type="submission" date="2020-09" db="EMBL/GenBank/DDBJ databases">
        <title>Diversity and distribution of actinomycetes associated with coral in the coast of Hainan.</title>
        <authorList>
            <person name="Li F."/>
        </authorList>
    </citation>
    <scope>NUCLEOTIDE SEQUENCE [LARGE SCALE GENOMIC DNA]</scope>
    <source>
        <strain evidence="3 4">HNM0947</strain>
    </source>
</reference>
<dbReference type="Gene3D" id="3.30.300.30">
    <property type="match status" value="1"/>
</dbReference>
<dbReference type="InterPro" id="IPR025110">
    <property type="entry name" value="AMP-bd_C"/>
</dbReference>
<proteinExistence type="predicted"/>
<dbReference type="Pfam" id="PF13193">
    <property type="entry name" value="AMP-binding_C"/>
    <property type="match status" value="1"/>
</dbReference>
<evidence type="ECO:0000313" key="4">
    <source>
        <dbReference type="Proteomes" id="UP000806528"/>
    </source>
</evidence>
<dbReference type="InterPro" id="IPR000873">
    <property type="entry name" value="AMP-dep_synth/lig_dom"/>
</dbReference>
<keyword evidence="4" id="KW-1185">Reference proteome</keyword>
<comment type="caution">
    <text evidence="3">The sequence shown here is derived from an EMBL/GenBank/DDBJ whole genome shotgun (WGS) entry which is preliminary data.</text>
</comment>
<dbReference type="EMBL" id="JADBGI010000015">
    <property type="protein sequence ID" value="MBE3000459.1"/>
    <property type="molecule type" value="Genomic_DNA"/>
</dbReference>